<evidence type="ECO:0000256" key="1">
    <source>
        <dbReference type="SAM" id="MobiDB-lite"/>
    </source>
</evidence>
<sequence length="792" mass="93189">MESYVAHSNEAVNEHHQQVLDNFSPCLDQYKVKFGLEVNQRMFEDRVQWDLLSGEGQKLLTSWDPKYQELKEMVLQDRHQPRLIPQFSVNSNINLLTQMQINLHCSSRNKNNMRKNCVVTKPFEEDFDKEISHSSLLSRDQRFYLVNAIFCNTAEVDGYLSRPAHNQGESFKNCSLLEIHSNLFSLVKFFCKVDKEVLEACANNCESQQLLYEYTIRWNAFVDFIWKFASSLHDYEICMNQMFETIDNEEEKNSNTLGAKLGDSQEPPKFRIYRMFTTIWNYVVLDTNLASKLENAVSKQLLLVQENIISHQLDDGPLGDVEDIKIIIKNFMLCVLDISLNENSIHYLLHSHVVLDHTYEIFEDLILRQAWVFIKSICEKIYNKHRISSLLVVLSYYSGILNEFGPMRFRRKLERKKTVIVSKFLRYIIKNRLKVFKRYCFQEKEGKRKKFLGLLQKYYEKYNIKIEDFFQKDSIFTKYCMKIFERNCNLKSKETKDKLRIFWKSFLDVPKMHKSIGISQRKSSLERESSLYITVNEDAFKMLTNIKASDEKCEEFNHKKGIERILNRVLNREFSLADPLQRKYQLFVQKFSSMEQLKMTQIPEENEEEKKNDSINEIDQSYDKLEDLSSLNENDPKEIVNKSADEKFAPYGQTLNDKSIELPERRSFFQLFVNESTLKPKSDVNDTSFADRKTRITGTSPSSFSSPLNTSDISNNAKSSKIFSSNETRKGSIIKLMKKAKPAGSQFFNEKRFRRYTESKDFKKNPERLQRNTVYLPSTSSGFSQLFHGRKQ</sequence>
<feature type="compositionally biased region" description="Polar residues" evidence="1">
    <location>
        <begin position="771"/>
        <end position="784"/>
    </location>
</feature>
<evidence type="ECO:0000313" key="2">
    <source>
        <dbReference type="EMBL" id="CAI2384175.1"/>
    </source>
</evidence>
<feature type="compositionally biased region" description="Basic and acidic residues" evidence="1">
    <location>
        <begin position="758"/>
        <end position="770"/>
    </location>
</feature>
<dbReference type="Proteomes" id="UP001295684">
    <property type="component" value="Unassembled WGS sequence"/>
</dbReference>
<proteinExistence type="predicted"/>
<feature type="region of interest" description="Disordered" evidence="1">
    <location>
        <begin position="684"/>
        <end position="711"/>
    </location>
</feature>
<reference evidence="2" key="1">
    <citation type="submission" date="2023-07" db="EMBL/GenBank/DDBJ databases">
        <authorList>
            <consortium name="AG Swart"/>
            <person name="Singh M."/>
            <person name="Singh A."/>
            <person name="Seah K."/>
            <person name="Emmerich C."/>
        </authorList>
    </citation>
    <scope>NUCLEOTIDE SEQUENCE</scope>
    <source>
        <strain evidence="2">DP1</strain>
    </source>
</reference>
<protein>
    <submittedName>
        <fullName evidence="2">Uncharacterized protein</fullName>
    </submittedName>
</protein>
<evidence type="ECO:0000313" key="3">
    <source>
        <dbReference type="Proteomes" id="UP001295684"/>
    </source>
</evidence>
<name>A0AAD1Y4Q2_EUPCR</name>
<organism evidence="2 3">
    <name type="scientific">Euplotes crassus</name>
    <dbReference type="NCBI Taxonomy" id="5936"/>
    <lineage>
        <taxon>Eukaryota</taxon>
        <taxon>Sar</taxon>
        <taxon>Alveolata</taxon>
        <taxon>Ciliophora</taxon>
        <taxon>Intramacronucleata</taxon>
        <taxon>Spirotrichea</taxon>
        <taxon>Hypotrichia</taxon>
        <taxon>Euplotida</taxon>
        <taxon>Euplotidae</taxon>
        <taxon>Moneuplotes</taxon>
    </lineage>
</organism>
<dbReference type="AlphaFoldDB" id="A0AAD1Y4Q2"/>
<feature type="region of interest" description="Disordered" evidence="1">
    <location>
        <begin position="758"/>
        <end position="792"/>
    </location>
</feature>
<feature type="compositionally biased region" description="Basic and acidic residues" evidence="1">
    <location>
        <begin position="684"/>
        <end position="694"/>
    </location>
</feature>
<gene>
    <name evidence="2" type="ORF">ECRASSUSDP1_LOCUS25696</name>
</gene>
<keyword evidence="3" id="KW-1185">Reference proteome</keyword>
<accession>A0AAD1Y4Q2</accession>
<dbReference type="EMBL" id="CAMPGE010026489">
    <property type="protein sequence ID" value="CAI2384175.1"/>
    <property type="molecule type" value="Genomic_DNA"/>
</dbReference>
<comment type="caution">
    <text evidence="2">The sequence shown here is derived from an EMBL/GenBank/DDBJ whole genome shotgun (WGS) entry which is preliminary data.</text>
</comment>